<proteinExistence type="predicted"/>
<keyword evidence="1" id="KW-0472">Membrane</keyword>
<gene>
    <name evidence="2" type="ORF">ENG09_01475</name>
</gene>
<dbReference type="EMBL" id="DQZR01000056">
    <property type="protein sequence ID" value="HDM35913.1"/>
    <property type="molecule type" value="Genomic_DNA"/>
</dbReference>
<feature type="transmembrane region" description="Helical" evidence="1">
    <location>
        <begin position="76"/>
        <end position="93"/>
    </location>
</feature>
<feature type="non-terminal residue" evidence="2">
    <location>
        <position position="111"/>
    </location>
</feature>
<sequence>MGFERRHLAVIIALIGLSVAACGYFYPWYNLDVRIHVPDAPAITIHIIVSGNGIEARSDNPEVNALLGSVDMKGEYARYVFYLVMAFAAFGVLRRRFLKTGFGLIMYVLGI</sequence>
<dbReference type="PROSITE" id="PS51257">
    <property type="entry name" value="PROKAR_LIPOPROTEIN"/>
    <property type="match status" value="1"/>
</dbReference>
<organism evidence="2">
    <name type="scientific">Candidatus Syntropharchaeum butanivorans</name>
    <dbReference type="NCBI Taxonomy" id="1839936"/>
    <lineage>
        <taxon>Archaea</taxon>
        <taxon>Methanobacteriati</taxon>
        <taxon>Methanobacteriota</taxon>
        <taxon>Stenosarchaea group</taxon>
        <taxon>Methanomicrobia</taxon>
        <taxon>Methanosarcinales</taxon>
        <taxon>ANME-2 cluster</taxon>
        <taxon>Candidatus Syntropharchaeum</taxon>
    </lineage>
</organism>
<accession>A0A7C0X2A9</accession>
<protein>
    <submittedName>
        <fullName evidence="2">Uncharacterized protein</fullName>
    </submittedName>
</protein>
<dbReference type="Proteomes" id="UP000885863">
    <property type="component" value="Unassembled WGS sequence"/>
</dbReference>
<dbReference type="AlphaFoldDB" id="A0A7C0X2A9"/>
<reference evidence="2" key="1">
    <citation type="journal article" date="2020" name="mSystems">
        <title>Genome- and Community-Level Interaction Insights into Carbon Utilization and Element Cycling Functions of Hydrothermarchaeota in Hydrothermal Sediment.</title>
        <authorList>
            <person name="Zhou Z."/>
            <person name="Liu Y."/>
            <person name="Xu W."/>
            <person name="Pan J."/>
            <person name="Luo Z.H."/>
            <person name="Li M."/>
        </authorList>
    </citation>
    <scope>NUCLEOTIDE SEQUENCE [LARGE SCALE GENOMIC DNA]</scope>
    <source>
        <strain evidence="2">HyVt-185</strain>
    </source>
</reference>
<keyword evidence="1" id="KW-0812">Transmembrane</keyword>
<dbReference type="SUPFAM" id="SSF141739">
    <property type="entry name" value="MFPT repeat-like"/>
    <property type="match status" value="1"/>
</dbReference>
<evidence type="ECO:0000256" key="1">
    <source>
        <dbReference type="SAM" id="Phobius"/>
    </source>
</evidence>
<evidence type="ECO:0000313" key="2">
    <source>
        <dbReference type="EMBL" id="HDM35913.1"/>
    </source>
</evidence>
<name>A0A7C0X2A9_9EURY</name>
<comment type="caution">
    <text evidence="2">The sequence shown here is derived from an EMBL/GenBank/DDBJ whole genome shotgun (WGS) entry which is preliminary data.</text>
</comment>
<feature type="transmembrane region" description="Helical" evidence="1">
    <location>
        <begin position="7"/>
        <end position="26"/>
    </location>
</feature>
<keyword evidence="1" id="KW-1133">Transmembrane helix</keyword>